<accession>A0ABP8VK72</accession>
<dbReference type="PANTHER" id="PTHR30146:SF109">
    <property type="entry name" value="HTH-TYPE TRANSCRIPTIONAL REGULATOR GALS"/>
    <property type="match status" value="1"/>
</dbReference>
<dbReference type="GO" id="GO:0003677">
    <property type="term" value="F:DNA binding"/>
    <property type="evidence" value="ECO:0007669"/>
    <property type="project" value="UniProtKB-KW"/>
</dbReference>
<dbReference type="Gene3D" id="3.40.50.2300">
    <property type="match status" value="2"/>
</dbReference>
<dbReference type="Proteomes" id="UP001501295">
    <property type="component" value="Unassembled WGS sequence"/>
</dbReference>
<protein>
    <submittedName>
        <fullName evidence="5">LacI family DNA-binding transcriptional regulator</fullName>
    </submittedName>
</protein>
<dbReference type="RefSeq" id="WP_345372072.1">
    <property type="nucleotide sequence ID" value="NZ_BAABLM010000001.1"/>
</dbReference>
<feature type="domain" description="HTH lacI-type" evidence="4">
    <location>
        <begin position="9"/>
        <end position="63"/>
    </location>
</feature>
<reference evidence="6" key="1">
    <citation type="journal article" date="2019" name="Int. J. Syst. Evol. Microbiol.">
        <title>The Global Catalogue of Microorganisms (GCM) 10K type strain sequencing project: providing services to taxonomists for standard genome sequencing and annotation.</title>
        <authorList>
            <consortium name="The Broad Institute Genomics Platform"/>
            <consortium name="The Broad Institute Genome Sequencing Center for Infectious Disease"/>
            <person name="Wu L."/>
            <person name="Ma J."/>
        </authorList>
    </citation>
    <scope>NUCLEOTIDE SEQUENCE [LARGE SCALE GENOMIC DNA]</scope>
    <source>
        <strain evidence="6">JCM 18956</strain>
    </source>
</reference>
<dbReference type="PANTHER" id="PTHR30146">
    <property type="entry name" value="LACI-RELATED TRANSCRIPTIONAL REPRESSOR"/>
    <property type="match status" value="1"/>
</dbReference>
<keyword evidence="2 5" id="KW-0238">DNA-binding</keyword>
<evidence type="ECO:0000256" key="3">
    <source>
        <dbReference type="ARBA" id="ARBA00023163"/>
    </source>
</evidence>
<dbReference type="PROSITE" id="PS50932">
    <property type="entry name" value="HTH_LACI_2"/>
    <property type="match status" value="1"/>
</dbReference>
<keyword evidence="3" id="KW-0804">Transcription</keyword>
<dbReference type="InterPro" id="IPR000843">
    <property type="entry name" value="HTH_LacI"/>
</dbReference>
<evidence type="ECO:0000256" key="2">
    <source>
        <dbReference type="ARBA" id="ARBA00023125"/>
    </source>
</evidence>
<sequence>MERNPPPRVGLAAVAREAGVSTATVSNTLNRPEIVAAATRARVLSVIERLDFVPNTTAASLRTGTNRLIGLVVPDITNPFYSEIAKGVAAAADEQRLGVILCNSQDDPVRELSQLEMLAEQRAAGALVVPITADAKRLARLRSLGTHLVLIDREADDGCSTSIDDVAGGRLAAQHLLSTRGDDFVLVNGSHAIPQCIDRRSGARAALSAAGLEPDDLVEYEVTEMTTEAGVGVARLLLTAAEAGAPLPSGVLCTNDQLAIGIIRGLTQHGVSVPEQVAVVGYGDLAIAADAPIPLTTVEQPKYALGHAAVEMLVAEIRGEQSGHRHSTSVFRPSLVVRDSAP</sequence>
<dbReference type="InterPro" id="IPR046335">
    <property type="entry name" value="LacI/GalR-like_sensor"/>
</dbReference>
<evidence type="ECO:0000259" key="4">
    <source>
        <dbReference type="PROSITE" id="PS50932"/>
    </source>
</evidence>
<keyword evidence="6" id="KW-1185">Reference proteome</keyword>
<name>A0ABP8VK72_9MICO</name>
<dbReference type="SUPFAM" id="SSF47413">
    <property type="entry name" value="lambda repressor-like DNA-binding domains"/>
    <property type="match status" value="1"/>
</dbReference>
<evidence type="ECO:0000313" key="6">
    <source>
        <dbReference type="Proteomes" id="UP001501295"/>
    </source>
</evidence>
<comment type="caution">
    <text evidence="5">The sequence shown here is derived from an EMBL/GenBank/DDBJ whole genome shotgun (WGS) entry which is preliminary data.</text>
</comment>
<dbReference type="InterPro" id="IPR010982">
    <property type="entry name" value="Lambda_DNA-bd_dom_sf"/>
</dbReference>
<dbReference type="Pfam" id="PF13377">
    <property type="entry name" value="Peripla_BP_3"/>
    <property type="match status" value="1"/>
</dbReference>
<dbReference type="Gene3D" id="1.10.260.40">
    <property type="entry name" value="lambda repressor-like DNA-binding domains"/>
    <property type="match status" value="1"/>
</dbReference>
<dbReference type="InterPro" id="IPR028082">
    <property type="entry name" value="Peripla_BP_I"/>
</dbReference>
<dbReference type="Pfam" id="PF00356">
    <property type="entry name" value="LacI"/>
    <property type="match status" value="1"/>
</dbReference>
<evidence type="ECO:0000256" key="1">
    <source>
        <dbReference type="ARBA" id="ARBA00023015"/>
    </source>
</evidence>
<dbReference type="EMBL" id="BAABLM010000001">
    <property type="protein sequence ID" value="GAA4664362.1"/>
    <property type="molecule type" value="Genomic_DNA"/>
</dbReference>
<dbReference type="SUPFAM" id="SSF53822">
    <property type="entry name" value="Periplasmic binding protein-like I"/>
    <property type="match status" value="1"/>
</dbReference>
<gene>
    <name evidence="5" type="ORF">GCM10025780_01550</name>
</gene>
<keyword evidence="1" id="KW-0805">Transcription regulation</keyword>
<organism evidence="5 6">
    <name type="scientific">Frondihabitans cladoniiphilus</name>
    <dbReference type="NCBI Taxonomy" id="715785"/>
    <lineage>
        <taxon>Bacteria</taxon>
        <taxon>Bacillati</taxon>
        <taxon>Actinomycetota</taxon>
        <taxon>Actinomycetes</taxon>
        <taxon>Micrococcales</taxon>
        <taxon>Microbacteriaceae</taxon>
        <taxon>Frondihabitans</taxon>
    </lineage>
</organism>
<evidence type="ECO:0000313" key="5">
    <source>
        <dbReference type="EMBL" id="GAA4664362.1"/>
    </source>
</evidence>
<proteinExistence type="predicted"/>
<dbReference type="SMART" id="SM00354">
    <property type="entry name" value="HTH_LACI"/>
    <property type="match status" value="1"/>
</dbReference>
<dbReference type="CDD" id="cd01392">
    <property type="entry name" value="HTH_LacI"/>
    <property type="match status" value="1"/>
</dbReference>